<dbReference type="KEGG" id="bmei:Spa11_06720"/>
<reference evidence="2 3" key="1">
    <citation type="submission" date="2019-02" db="EMBL/GenBank/DDBJ databases">
        <title>Deep-cultivation of Planctomycetes and their phenomic and genomic characterization uncovers novel biology.</title>
        <authorList>
            <person name="Wiegand S."/>
            <person name="Jogler M."/>
            <person name="Boedeker C."/>
            <person name="Pinto D."/>
            <person name="Vollmers J."/>
            <person name="Rivas-Marin E."/>
            <person name="Kohn T."/>
            <person name="Peeters S.H."/>
            <person name="Heuer A."/>
            <person name="Rast P."/>
            <person name="Oberbeckmann S."/>
            <person name="Bunk B."/>
            <person name="Jeske O."/>
            <person name="Meyerdierks A."/>
            <person name="Storesund J.E."/>
            <person name="Kallscheuer N."/>
            <person name="Luecker S."/>
            <person name="Lage O.M."/>
            <person name="Pohl T."/>
            <person name="Merkel B.J."/>
            <person name="Hornburger P."/>
            <person name="Mueller R.-W."/>
            <person name="Bruemmer F."/>
            <person name="Labrenz M."/>
            <person name="Spormann A.M."/>
            <person name="Op den Camp H."/>
            <person name="Overmann J."/>
            <person name="Amann R."/>
            <person name="Jetten M.S.M."/>
            <person name="Mascher T."/>
            <person name="Medema M.H."/>
            <person name="Devos D.P."/>
            <person name="Kaster A.-K."/>
            <person name="Ovreas L."/>
            <person name="Rohde M."/>
            <person name="Galperin M.Y."/>
            <person name="Jogler C."/>
        </authorList>
    </citation>
    <scope>NUCLEOTIDE SEQUENCE [LARGE SCALE GENOMIC DNA]</scope>
    <source>
        <strain evidence="2 3">Spa11</strain>
    </source>
</reference>
<name>A0A518K3W2_9BACT</name>
<dbReference type="AlphaFoldDB" id="A0A518K3W2"/>
<sequence length="220" mass="23950">MSTSAPEMESLIAQFESEFDRLCSIGTTTHAPWMETESHEIECCEKCDRNLSWPTPRPEMWAAPVPCPQCDHVYFTLARNHARVSLAVDDSEDVDAAPLEPERHNATLPAAKKLFSAFLGGDYAVQERRQSVRYPMSAPVVVVPLGGDGAPIAEAYSMTLLDISSGGLGLMKTGEAVGDYLLVDFAVAGSPGTQCFAKVCWRKESHGITKLGVKFVTPQE</sequence>
<keyword evidence="3" id="KW-1185">Reference proteome</keyword>
<evidence type="ECO:0000313" key="2">
    <source>
        <dbReference type="EMBL" id="QDV72494.1"/>
    </source>
</evidence>
<accession>A0A518K3W2</accession>
<dbReference type="RefSeq" id="WP_145107726.1">
    <property type="nucleotide sequence ID" value="NZ_CP036349.1"/>
</dbReference>
<dbReference type="EMBL" id="CP036349">
    <property type="protein sequence ID" value="QDV72494.1"/>
    <property type="molecule type" value="Genomic_DNA"/>
</dbReference>
<evidence type="ECO:0000313" key="3">
    <source>
        <dbReference type="Proteomes" id="UP000316426"/>
    </source>
</evidence>
<feature type="domain" description="PilZ" evidence="1">
    <location>
        <begin position="127"/>
        <end position="218"/>
    </location>
</feature>
<dbReference type="Pfam" id="PF07238">
    <property type="entry name" value="PilZ"/>
    <property type="match status" value="1"/>
</dbReference>
<gene>
    <name evidence="2" type="ORF">Spa11_06720</name>
</gene>
<dbReference type="InterPro" id="IPR009875">
    <property type="entry name" value="PilZ_domain"/>
</dbReference>
<protein>
    <submittedName>
        <fullName evidence="2">PilZ domain protein</fullName>
    </submittedName>
</protein>
<proteinExistence type="predicted"/>
<organism evidence="2 3">
    <name type="scientific">Botrimarina mediterranea</name>
    <dbReference type="NCBI Taxonomy" id="2528022"/>
    <lineage>
        <taxon>Bacteria</taxon>
        <taxon>Pseudomonadati</taxon>
        <taxon>Planctomycetota</taxon>
        <taxon>Planctomycetia</taxon>
        <taxon>Pirellulales</taxon>
        <taxon>Lacipirellulaceae</taxon>
        <taxon>Botrimarina</taxon>
    </lineage>
</organism>
<dbReference type="GO" id="GO:0035438">
    <property type="term" value="F:cyclic-di-GMP binding"/>
    <property type="evidence" value="ECO:0007669"/>
    <property type="project" value="InterPro"/>
</dbReference>
<dbReference type="SUPFAM" id="SSF141371">
    <property type="entry name" value="PilZ domain-like"/>
    <property type="match status" value="1"/>
</dbReference>
<dbReference type="Proteomes" id="UP000316426">
    <property type="component" value="Chromosome"/>
</dbReference>
<evidence type="ECO:0000259" key="1">
    <source>
        <dbReference type="Pfam" id="PF07238"/>
    </source>
</evidence>